<dbReference type="InterPro" id="IPR050261">
    <property type="entry name" value="FrsA_esterase"/>
</dbReference>
<sequence>MRTALAALALGAGLFVNPFAAHAVTLDARLHERVVMIPVASWAGGIELETTIFKPPGDGPFPVVIMNHGKALGSPRAQARDRFIVVSREFVKRGYAVVVPMRKGFSKSSGDYSDYGCDMTSNGQAQADDLDSTVEYLRQQSWADTGRMLVAGQSYGGLTALAFGMRNAPGVKGLINFAGGLKVHGGDCSWQNSLVKAFATYGAKTALPSLWFYGANDQHFGPELANRLHDAYVQAGGQARLVAYGPFKKDAHGMVGSRDGVKIWWPETERFLKELGMPTGEVYALADEPAMPKTDYAALDNVDAIPYLKDKGREQYRVFLGKLSPRAFALSPSGAWSWAEDGDDPVEHALAECQKGSSQPCRIYAVDNNVVWTGDALPVTAENAPARGAQTGP</sequence>
<organism evidence="4 5">
    <name type="scientific">Noviherbaspirillum cavernae</name>
    <dbReference type="NCBI Taxonomy" id="2320862"/>
    <lineage>
        <taxon>Bacteria</taxon>
        <taxon>Pseudomonadati</taxon>
        <taxon>Pseudomonadota</taxon>
        <taxon>Betaproteobacteria</taxon>
        <taxon>Burkholderiales</taxon>
        <taxon>Oxalobacteraceae</taxon>
        <taxon>Noviherbaspirillum</taxon>
    </lineage>
</organism>
<accession>A0A418X5H4</accession>
<evidence type="ECO:0000313" key="5">
    <source>
        <dbReference type="Proteomes" id="UP000285190"/>
    </source>
</evidence>
<keyword evidence="5" id="KW-1185">Reference proteome</keyword>
<dbReference type="Proteomes" id="UP000285190">
    <property type="component" value="Unassembled WGS sequence"/>
</dbReference>
<evidence type="ECO:0000256" key="2">
    <source>
        <dbReference type="SAM" id="SignalP"/>
    </source>
</evidence>
<dbReference type="InterPro" id="IPR029058">
    <property type="entry name" value="AB_hydrolase_fold"/>
</dbReference>
<dbReference type="EMBL" id="QYUN01000002">
    <property type="protein sequence ID" value="RJG07737.1"/>
    <property type="molecule type" value="Genomic_DNA"/>
</dbReference>
<evidence type="ECO:0000313" key="4">
    <source>
        <dbReference type="EMBL" id="RJG07737.1"/>
    </source>
</evidence>
<protein>
    <submittedName>
        <fullName evidence="4">Dienelactone hydrolase</fullName>
    </submittedName>
</protein>
<dbReference type="PANTHER" id="PTHR22946:SF9">
    <property type="entry name" value="POLYKETIDE TRANSFERASE AF380"/>
    <property type="match status" value="1"/>
</dbReference>
<evidence type="ECO:0000259" key="3">
    <source>
        <dbReference type="Pfam" id="PF02129"/>
    </source>
</evidence>
<reference evidence="4 5" key="1">
    <citation type="submission" date="2018-09" db="EMBL/GenBank/DDBJ databases">
        <authorList>
            <person name="Zhu H."/>
        </authorList>
    </citation>
    <scope>NUCLEOTIDE SEQUENCE [LARGE SCALE GENOMIC DNA]</scope>
    <source>
        <strain evidence="4 5">K2R10-39</strain>
    </source>
</reference>
<feature type="chain" id="PRO_5019223171" evidence="2">
    <location>
        <begin position="24"/>
        <end position="393"/>
    </location>
</feature>
<feature type="domain" description="Xaa-Pro dipeptidyl-peptidase-like" evidence="3">
    <location>
        <begin position="45"/>
        <end position="203"/>
    </location>
</feature>
<feature type="signal peptide" evidence="2">
    <location>
        <begin position="1"/>
        <end position="23"/>
    </location>
</feature>
<comment type="caution">
    <text evidence="4">The sequence shown here is derived from an EMBL/GenBank/DDBJ whole genome shotgun (WGS) entry which is preliminary data.</text>
</comment>
<proteinExistence type="predicted"/>
<keyword evidence="1 4" id="KW-0378">Hydrolase</keyword>
<keyword evidence="2" id="KW-0732">Signal</keyword>
<name>A0A418X5H4_9BURK</name>
<dbReference type="AlphaFoldDB" id="A0A418X5H4"/>
<dbReference type="PANTHER" id="PTHR22946">
    <property type="entry name" value="DIENELACTONE HYDROLASE DOMAIN-CONTAINING PROTEIN-RELATED"/>
    <property type="match status" value="1"/>
</dbReference>
<dbReference type="InterPro" id="IPR000383">
    <property type="entry name" value="Xaa-Pro-like_dom"/>
</dbReference>
<dbReference type="OrthoDB" id="8564128at2"/>
<dbReference type="Gene3D" id="3.40.50.1820">
    <property type="entry name" value="alpha/beta hydrolase"/>
    <property type="match status" value="1"/>
</dbReference>
<dbReference type="Pfam" id="PF02129">
    <property type="entry name" value="Peptidase_S15"/>
    <property type="match status" value="1"/>
</dbReference>
<dbReference type="GO" id="GO:0052689">
    <property type="term" value="F:carboxylic ester hydrolase activity"/>
    <property type="evidence" value="ECO:0007669"/>
    <property type="project" value="UniProtKB-ARBA"/>
</dbReference>
<dbReference type="SUPFAM" id="SSF53474">
    <property type="entry name" value="alpha/beta-Hydrolases"/>
    <property type="match status" value="1"/>
</dbReference>
<gene>
    <name evidence="4" type="ORF">D3870_00610</name>
</gene>
<evidence type="ECO:0000256" key="1">
    <source>
        <dbReference type="ARBA" id="ARBA00022801"/>
    </source>
</evidence>